<dbReference type="GO" id="GO:0050308">
    <property type="term" value="F:sugar-phosphatase activity"/>
    <property type="evidence" value="ECO:0007669"/>
    <property type="project" value="TreeGrafter"/>
</dbReference>
<evidence type="ECO:0000313" key="2">
    <source>
        <dbReference type="Proteomes" id="UP001151518"/>
    </source>
</evidence>
<dbReference type="PANTHER" id="PTHR43481:SF4">
    <property type="entry name" value="GLYCEROL-1-PHOSPHATE PHOSPHOHYDROLASE 1-RELATED"/>
    <property type="match status" value="1"/>
</dbReference>
<dbReference type="Gene3D" id="1.10.150.240">
    <property type="entry name" value="Putative phosphatase, domain 2"/>
    <property type="match status" value="1"/>
</dbReference>
<comment type="caution">
    <text evidence="1">The sequence shown here is derived from an EMBL/GenBank/DDBJ whole genome shotgun (WGS) entry which is preliminary data.</text>
</comment>
<evidence type="ECO:0000313" key="1">
    <source>
        <dbReference type="EMBL" id="KAJ2679316.1"/>
    </source>
</evidence>
<dbReference type="Gene3D" id="3.40.50.1000">
    <property type="entry name" value="HAD superfamily/HAD-like"/>
    <property type="match status" value="1"/>
</dbReference>
<protein>
    <submittedName>
        <fullName evidence="1">Uncharacterized protein</fullName>
    </submittedName>
</protein>
<name>A0A9W8GAN9_9FUNG</name>
<reference evidence="1" key="1">
    <citation type="submission" date="2022-07" db="EMBL/GenBank/DDBJ databases">
        <title>Phylogenomic reconstructions and comparative analyses of Kickxellomycotina fungi.</title>
        <authorList>
            <person name="Reynolds N.K."/>
            <person name="Stajich J.E."/>
            <person name="Barry K."/>
            <person name="Grigoriev I.V."/>
            <person name="Crous P."/>
            <person name="Smith M.E."/>
        </authorList>
    </citation>
    <scope>NUCLEOTIDE SEQUENCE</scope>
    <source>
        <strain evidence="1">NRRL 3115</strain>
    </source>
</reference>
<dbReference type="InterPro" id="IPR006439">
    <property type="entry name" value="HAD-SF_hydro_IA"/>
</dbReference>
<dbReference type="InterPro" id="IPR023214">
    <property type="entry name" value="HAD_sf"/>
</dbReference>
<gene>
    <name evidence="1" type="ORF">GGI25_001672</name>
</gene>
<sequence>MAETKQTQLSACGLLFDLDGTLISTLQVTEAIYTRCALEHNIDPAPVLAFCHGMPTLHVLRQFFPPSTHTVEYAQELEMEATLKLDGLRVISGAKELLSAIPEDGWAIYTSGMPFLAVPRMKHLGIPMPKVLVTPQDVVNGKPSPDGYVLAARKLGLEATQCVVFEDAKAGARAGKESGAVVVGIRTLLSDSELKQAGADYTVRDMTKVQVSVNGDGSLTVAIDES</sequence>
<dbReference type="Pfam" id="PF00702">
    <property type="entry name" value="Hydrolase"/>
    <property type="match status" value="1"/>
</dbReference>
<accession>A0A9W8GAN9</accession>
<dbReference type="InterPro" id="IPR023198">
    <property type="entry name" value="PGP-like_dom2"/>
</dbReference>
<dbReference type="OrthoDB" id="40579at2759"/>
<dbReference type="AlphaFoldDB" id="A0A9W8GAN9"/>
<dbReference type="PANTHER" id="PTHR43481">
    <property type="entry name" value="FRUCTOSE-1-PHOSPHATE PHOSPHATASE"/>
    <property type="match status" value="1"/>
</dbReference>
<dbReference type="InterPro" id="IPR051806">
    <property type="entry name" value="HAD-like_SPP"/>
</dbReference>
<dbReference type="NCBIfam" id="TIGR01509">
    <property type="entry name" value="HAD-SF-IA-v3"/>
    <property type="match status" value="1"/>
</dbReference>
<dbReference type="InterPro" id="IPR036412">
    <property type="entry name" value="HAD-like_sf"/>
</dbReference>
<dbReference type="SUPFAM" id="SSF56784">
    <property type="entry name" value="HAD-like"/>
    <property type="match status" value="1"/>
</dbReference>
<dbReference type="Proteomes" id="UP001151518">
    <property type="component" value="Unassembled WGS sequence"/>
</dbReference>
<organism evidence="1 2">
    <name type="scientific">Coemansia spiralis</name>
    <dbReference type="NCBI Taxonomy" id="417178"/>
    <lineage>
        <taxon>Eukaryota</taxon>
        <taxon>Fungi</taxon>
        <taxon>Fungi incertae sedis</taxon>
        <taxon>Zoopagomycota</taxon>
        <taxon>Kickxellomycotina</taxon>
        <taxon>Kickxellomycetes</taxon>
        <taxon>Kickxellales</taxon>
        <taxon>Kickxellaceae</taxon>
        <taxon>Coemansia</taxon>
    </lineage>
</organism>
<dbReference type="EMBL" id="JANBTW010000013">
    <property type="protein sequence ID" value="KAJ2679316.1"/>
    <property type="molecule type" value="Genomic_DNA"/>
</dbReference>
<dbReference type="SFLD" id="SFLDS00003">
    <property type="entry name" value="Haloacid_Dehalogenase"/>
    <property type="match status" value="1"/>
</dbReference>
<dbReference type="SFLD" id="SFLDG01129">
    <property type="entry name" value="C1.5:_HAD__Beta-PGM__Phosphata"/>
    <property type="match status" value="1"/>
</dbReference>
<proteinExistence type="predicted"/>